<dbReference type="RefSeq" id="WP_319806428.1">
    <property type="nucleotide sequence ID" value="NZ_JAWJZY010000002.1"/>
</dbReference>
<protein>
    <submittedName>
        <fullName evidence="1">Uncharacterized protein</fullName>
    </submittedName>
</protein>
<comment type="caution">
    <text evidence="1">The sequence shown here is derived from an EMBL/GenBank/DDBJ whole genome shotgun (WGS) entry which is preliminary data.</text>
</comment>
<evidence type="ECO:0000313" key="1">
    <source>
        <dbReference type="EMBL" id="MEE8658260.1"/>
    </source>
</evidence>
<reference evidence="1 2" key="1">
    <citation type="submission" date="2023-10" db="EMBL/GenBank/DDBJ databases">
        <title>Sorlinia euscelidii gen. nov., sp. nov., an acetic acid bacteria isolated from the gut of Euscelidius variegatus emitter.</title>
        <authorList>
            <person name="Michoud G."/>
            <person name="Marasco R."/>
            <person name="Seferji K."/>
            <person name="Gonella E."/>
            <person name="Garuglieri E."/>
            <person name="Alma A."/>
            <person name="Mapelli F."/>
            <person name="Borin S."/>
            <person name="Daffonchio D."/>
            <person name="Crotti E."/>
        </authorList>
    </citation>
    <scope>NUCLEOTIDE SEQUENCE [LARGE SCALE GENOMIC DNA]</scope>
    <source>
        <strain evidence="1 2">EV16P</strain>
    </source>
</reference>
<dbReference type="Proteomes" id="UP001312908">
    <property type="component" value="Unassembled WGS sequence"/>
</dbReference>
<name>A0ABU7U3U7_9PROT</name>
<accession>A0ABU7U3U7</accession>
<dbReference type="EMBL" id="JAWJZY010000002">
    <property type="protein sequence ID" value="MEE8658260.1"/>
    <property type="molecule type" value="Genomic_DNA"/>
</dbReference>
<keyword evidence="2" id="KW-1185">Reference proteome</keyword>
<gene>
    <name evidence="1" type="ORF">DOFOFD_04465</name>
</gene>
<evidence type="ECO:0000313" key="2">
    <source>
        <dbReference type="Proteomes" id="UP001312908"/>
    </source>
</evidence>
<proteinExistence type="predicted"/>
<sequence>MPKSSTLIKSQTRQSLQRQVFHRAFSEVERWDTDYTDRPRVTLDYLESLVDQDDEMRDFSVAALIRCLTRAV</sequence>
<organism evidence="1 2">
    <name type="scientific">Sorlinia euscelidii</name>
    <dbReference type="NCBI Taxonomy" id="3081148"/>
    <lineage>
        <taxon>Bacteria</taxon>
        <taxon>Pseudomonadati</taxon>
        <taxon>Pseudomonadota</taxon>
        <taxon>Alphaproteobacteria</taxon>
        <taxon>Acetobacterales</taxon>
        <taxon>Acetobacteraceae</taxon>
        <taxon>Sorlinia</taxon>
    </lineage>
</organism>